<gene>
    <name evidence="1" type="ORF">UFOVP1545_45</name>
</gene>
<reference evidence="1" key="1">
    <citation type="submission" date="2020-05" db="EMBL/GenBank/DDBJ databases">
        <authorList>
            <person name="Chiriac C."/>
            <person name="Salcher M."/>
            <person name="Ghai R."/>
            <person name="Kavagutti S V."/>
        </authorList>
    </citation>
    <scope>NUCLEOTIDE SEQUENCE</scope>
</reference>
<sequence length="81" mass="8971">MNINQSIETRYVGPTNYRGARIIVKTPGARRITRNWDYEINEDANHYAAAEALRAKLDWPSIKAGGSTAKGYVFLTSVLGA</sequence>
<evidence type="ECO:0000313" key="1">
    <source>
        <dbReference type="EMBL" id="CAB5228894.1"/>
    </source>
</evidence>
<name>A0A6J7XLU6_9CAUD</name>
<dbReference type="EMBL" id="LR798389">
    <property type="protein sequence ID" value="CAB5228894.1"/>
    <property type="molecule type" value="Genomic_DNA"/>
</dbReference>
<proteinExistence type="predicted"/>
<organism evidence="1">
    <name type="scientific">uncultured Caudovirales phage</name>
    <dbReference type="NCBI Taxonomy" id="2100421"/>
    <lineage>
        <taxon>Viruses</taxon>
        <taxon>Duplodnaviria</taxon>
        <taxon>Heunggongvirae</taxon>
        <taxon>Uroviricota</taxon>
        <taxon>Caudoviricetes</taxon>
        <taxon>Peduoviridae</taxon>
        <taxon>Maltschvirus</taxon>
        <taxon>Maltschvirus maltsch</taxon>
    </lineage>
</organism>
<protein>
    <submittedName>
        <fullName evidence="1">Uncharacterized protein</fullName>
    </submittedName>
</protein>
<accession>A0A6J7XLU6</accession>